<dbReference type="PANTHER" id="PTHR43198">
    <property type="entry name" value="BIFUNCTIONAL TH2 PROTEIN"/>
    <property type="match status" value="1"/>
</dbReference>
<dbReference type="SUPFAM" id="SSF48613">
    <property type="entry name" value="Heme oxygenase-like"/>
    <property type="match status" value="1"/>
</dbReference>
<dbReference type="Pfam" id="PF03070">
    <property type="entry name" value="TENA_THI-4"/>
    <property type="match status" value="1"/>
</dbReference>
<dbReference type="AlphaFoldDB" id="L0JZB9"/>
<dbReference type="eggNOG" id="arCOG01128">
    <property type="taxonomic scope" value="Archaea"/>
</dbReference>
<dbReference type="CDD" id="cd19358">
    <property type="entry name" value="TenA_E_Spr0628-like"/>
    <property type="match status" value="1"/>
</dbReference>
<reference evidence="2 3" key="1">
    <citation type="submission" date="2012-11" db="EMBL/GenBank/DDBJ databases">
        <title>FINISHED of Natronococcus occultus SP4, DSM 3396.</title>
        <authorList>
            <consortium name="DOE Joint Genome Institute"/>
            <person name="Eisen J."/>
            <person name="Huntemann M."/>
            <person name="Wei C.-L."/>
            <person name="Han J."/>
            <person name="Detter J.C."/>
            <person name="Han C."/>
            <person name="Tapia R."/>
            <person name="Chen A."/>
            <person name="Kyrpides N."/>
            <person name="Mavromatis K."/>
            <person name="Markowitz V."/>
            <person name="Szeto E."/>
            <person name="Ivanova N."/>
            <person name="Mikhailova N."/>
            <person name="Ovchinnikova G."/>
            <person name="Pagani I."/>
            <person name="Pati A."/>
            <person name="Goodwin L."/>
            <person name="Nordberg H.P."/>
            <person name="Cantor M.N."/>
            <person name="Hua S.X."/>
            <person name="Woyke T."/>
            <person name="Eisen J."/>
            <person name="Klenk H.-P."/>
            <person name="Klenk H.-P."/>
        </authorList>
    </citation>
    <scope>NUCLEOTIDE SEQUENCE [LARGE SCALE GENOMIC DNA]</scope>
    <source>
        <strain evidence="2 3">SP4</strain>
    </source>
</reference>
<sequence>MSDVPASYDEYAETVADPRFTDWLRERSEPAWTDAITHRFTRELGAGTLDEDAYATYLVQDYAFLEALVGAFGFAVGQAPGIEAKRPLIEFLGTITGEENDYFRRSFDALDVPESRRDDPDRSPTAAALVDLLGRAAREGGYAETLAVLVPAEWIYREWATAVATEYGNPDTEPPSDGADLPFYYAEWIDLHAVPSFVAFVDELRGQLDAVGADCSPRRQRRVEELFRRTVDLEVAFFEECYESAPDEDRG</sequence>
<dbReference type="InterPro" id="IPR050967">
    <property type="entry name" value="Thiamine_Salvage_TenA"/>
</dbReference>
<dbReference type="Gene3D" id="1.20.910.10">
    <property type="entry name" value="Heme oxygenase-like"/>
    <property type="match status" value="1"/>
</dbReference>
<keyword evidence="3" id="KW-1185">Reference proteome</keyword>
<dbReference type="OrthoDB" id="196770at2157"/>
<dbReference type="InterPro" id="IPR004305">
    <property type="entry name" value="Thiaminase-2/PQQC"/>
</dbReference>
<organism evidence="2 3">
    <name type="scientific">Natronococcus occultus SP4</name>
    <dbReference type="NCBI Taxonomy" id="694430"/>
    <lineage>
        <taxon>Archaea</taxon>
        <taxon>Methanobacteriati</taxon>
        <taxon>Methanobacteriota</taxon>
        <taxon>Stenosarchaea group</taxon>
        <taxon>Halobacteria</taxon>
        <taxon>Halobacteriales</taxon>
        <taxon>Natrialbaceae</taxon>
        <taxon>Natronococcus</taxon>
    </lineage>
</organism>
<feature type="domain" description="Thiaminase-2/PQQC" evidence="1">
    <location>
        <begin position="27"/>
        <end position="243"/>
    </location>
</feature>
<dbReference type="STRING" id="694430.Natoc_1856"/>
<dbReference type="PANTHER" id="PTHR43198:SF2">
    <property type="entry name" value="SI:CH1073-67J19.1-RELATED"/>
    <property type="match status" value="1"/>
</dbReference>
<proteinExistence type="predicted"/>
<dbReference type="EMBL" id="CP003929">
    <property type="protein sequence ID" value="AGB37650.1"/>
    <property type="molecule type" value="Genomic_DNA"/>
</dbReference>
<evidence type="ECO:0000313" key="3">
    <source>
        <dbReference type="Proteomes" id="UP000010878"/>
    </source>
</evidence>
<dbReference type="InterPro" id="IPR016084">
    <property type="entry name" value="Haem_Oase-like_multi-hlx"/>
</dbReference>
<dbReference type="HOGENOM" id="CLU_077537_0_1_2"/>
<evidence type="ECO:0000313" key="2">
    <source>
        <dbReference type="EMBL" id="AGB37650.1"/>
    </source>
</evidence>
<name>L0JZB9_9EURY</name>
<dbReference type="KEGG" id="nou:Natoc_1856"/>
<dbReference type="PIRSF" id="PIRSF003170">
    <property type="entry name" value="Pet18p"/>
    <property type="match status" value="1"/>
</dbReference>
<dbReference type="RefSeq" id="WP_015321095.1">
    <property type="nucleotide sequence ID" value="NC_019974.1"/>
</dbReference>
<gene>
    <name evidence="2" type="ORF">Natoc_1856</name>
</gene>
<dbReference type="GeneID" id="14404940"/>
<dbReference type="InterPro" id="IPR026285">
    <property type="entry name" value="TenA_E"/>
</dbReference>
<accession>L0JZB9</accession>
<protein>
    <submittedName>
        <fullName evidence="2">Putative transcription activator</fullName>
    </submittedName>
</protein>
<evidence type="ECO:0000259" key="1">
    <source>
        <dbReference type="Pfam" id="PF03070"/>
    </source>
</evidence>
<dbReference type="Proteomes" id="UP000010878">
    <property type="component" value="Chromosome"/>
</dbReference>
<dbReference type="GO" id="GO:0005829">
    <property type="term" value="C:cytosol"/>
    <property type="evidence" value="ECO:0007669"/>
    <property type="project" value="TreeGrafter"/>
</dbReference>